<gene>
    <name evidence="3" type="ORF">NADRNF5_1884</name>
</gene>
<dbReference type="RefSeq" id="WP_048117648.1">
    <property type="nucleotide sequence ID" value="NZ_CP011070.1"/>
</dbReference>
<dbReference type="CDD" id="cd00293">
    <property type="entry name" value="USP-like"/>
    <property type="match status" value="1"/>
</dbReference>
<evidence type="ECO:0000259" key="2">
    <source>
        <dbReference type="Pfam" id="PF00582"/>
    </source>
</evidence>
<evidence type="ECO:0000256" key="1">
    <source>
        <dbReference type="ARBA" id="ARBA00008791"/>
    </source>
</evidence>
<evidence type="ECO:0000313" key="3">
    <source>
        <dbReference type="EMBL" id="AJW71562.1"/>
    </source>
</evidence>
<keyword evidence="4" id="KW-1185">Reference proteome</keyword>
<proteinExistence type="inferred from homology"/>
<dbReference type="EMBL" id="CP011070">
    <property type="protein sequence ID" value="AJW71562.1"/>
    <property type="molecule type" value="Genomic_DNA"/>
</dbReference>
<dbReference type="GeneID" id="24821043"/>
<dbReference type="SUPFAM" id="SSF52402">
    <property type="entry name" value="Adenine nucleotide alpha hydrolases-like"/>
    <property type="match status" value="1"/>
</dbReference>
<accession>A0A0D5C590</accession>
<dbReference type="InterPro" id="IPR006016">
    <property type="entry name" value="UspA"/>
</dbReference>
<dbReference type="KEGG" id="nin:NADRNF5_1884"/>
<sequence>MDFKNIMVAFDSSSYSYRAFDAALDVAEAKSKITVTTVLTGIYQPSIGFSMKYNKEELAKYTKVIRKTVSKLESLAKKKNISVTLKILQNPSVSTAIVKHVHSSKYDLLVIGSHGRTGLNKMILGSIANSVIQKVKCPVMVVK</sequence>
<dbReference type="InterPro" id="IPR006015">
    <property type="entry name" value="Universal_stress_UspA"/>
</dbReference>
<dbReference type="PRINTS" id="PR01438">
    <property type="entry name" value="UNVRSLSTRESS"/>
</dbReference>
<dbReference type="Pfam" id="PF00582">
    <property type="entry name" value="Usp"/>
    <property type="match status" value="1"/>
</dbReference>
<dbReference type="PIRSF" id="PIRSF006276">
    <property type="entry name" value="UspA"/>
    <property type="match status" value="1"/>
</dbReference>
<feature type="domain" description="UspA" evidence="2">
    <location>
        <begin position="3"/>
        <end position="143"/>
    </location>
</feature>
<dbReference type="STRING" id="1580092.NADRNF5_1884"/>
<dbReference type="PANTHER" id="PTHR46268">
    <property type="entry name" value="STRESS RESPONSE PROTEIN NHAX"/>
    <property type="match status" value="1"/>
</dbReference>
<dbReference type="AlphaFoldDB" id="A0A0D5C590"/>
<reference evidence="3 4" key="2">
    <citation type="journal article" date="2016" name="ISME J.">
        <title>Physiological and genomic characterization of two novel marine thaumarchaeal strains indicates niche differentiation.</title>
        <authorList>
            <person name="Bayer B."/>
            <person name="Vojvoda J."/>
            <person name="Offre P."/>
            <person name="Alves R.J."/>
            <person name="Elisabeth N.H."/>
            <person name="Garcia J.A."/>
            <person name="Volland J.M."/>
            <person name="Srivastava A."/>
            <person name="Schleper C."/>
            <person name="Herndl G.J."/>
        </authorList>
    </citation>
    <scope>NUCLEOTIDE SEQUENCE [LARGE SCALE GENOMIC DNA]</scope>
    <source>
        <strain evidence="3 4">NF5</strain>
    </source>
</reference>
<dbReference type="PANTHER" id="PTHR46268:SF6">
    <property type="entry name" value="UNIVERSAL STRESS PROTEIN UP12"/>
    <property type="match status" value="1"/>
</dbReference>
<dbReference type="InterPro" id="IPR014729">
    <property type="entry name" value="Rossmann-like_a/b/a_fold"/>
</dbReference>
<evidence type="ECO:0000313" key="4">
    <source>
        <dbReference type="Proteomes" id="UP000032408"/>
    </source>
</evidence>
<organism evidence="3 4">
    <name type="scientific">Nitrosopumilus adriaticus</name>
    <dbReference type="NCBI Taxonomy" id="1580092"/>
    <lineage>
        <taxon>Archaea</taxon>
        <taxon>Nitrososphaerota</taxon>
        <taxon>Nitrososphaeria</taxon>
        <taxon>Nitrosopumilales</taxon>
        <taxon>Nitrosopumilaceae</taxon>
        <taxon>Nitrosopumilus</taxon>
    </lineage>
</organism>
<dbReference type="OrthoDB" id="105697at2157"/>
<protein>
    <submittedName>
        <fullName evidence="3">Universal stress family protein</fullName>
    </submittedName>
</protein>
<dbReference type="Gene3D" id="3.40.50.620">
    <property type="entry name" value="HUPs"/>
    <property type="match status" value="1"/>
</dbReference>
<name>A0A0D5C590_9ARCH</name>
<dbReference type="Proteomes" id="UP000032408">
    <property type="component" value="Chromosome"/>
</dbReference>
<dbReference type="HOGENOM" id="CLU_049301_11_0_2"/>
<reference evidence="4" key="1">
    <citation type="submission" date="2015-03" db="EMBL/GenBank/DDBJ databases">
        <title>Characterization of two novel Thaumarchaeota isolated from the Northern Adriatic Sea.</title>
        <authorList>
            <person name="Bayer B."/>
            <person name="Vojvoda J."/>
            <person name="Offre P."/>
            <person name="Srivastava A."/>
            <person name="Elisabeth N."/>
            <person name="Garcia J.A.L."/>
            <person name="Schleper C."/>
            <person name="Herndl G.J."/>
        </authorList>
    </citation>
    <scope>NUCLEOTIDE SEQUENCE [LARGE SCALE GENOMIC DNA]</scope>
    <source>
        <strain evidence="4">NF5</strain>
    </source>
</reference>
<comment type="similarity">
    <text evidence="1">Belongs to the universal stress protein A family.</text>
</comment>